<reference evidence="1" key="1">
    <citation type="journal article" date="2020" name="Microb. Genom.">
        <title>Genetic diversity of clinical and environmental Mucorales isolates obtained from an investigation of mucormycosis cases among solid organ transplant recipients.</title>
        <authorList>
            <person name="Nguyen M.H."/>
            <person name="Kaul D."/>
            <person name="Muto C."/>
            <person name="Cheng S.J."/>
            <person name="Richter R.A."/>
            <person name="Bruno V.M."/>
            <person name="Liu G."/>
            <person name="Beyhan S."/>
            <person name="Sundermann A.J."/>
            <person name="Mounaud S."/>
            <person name="Pasculle A.W."/>
            <person name="Nierman W.C."/>
            <person name="Driscoll E."/>
            <person name="Cumbie R."/>
            <person name="Clancy C.J."/>
            <person name="Dupont C.L."/>
        </authorList>
    </citation>
    <scope>NUCLEOTIDE SEQUENCE</scope>
    <source>
        <strain evidence="1">GL16</strain>
    </source>
</reference>
<protein>
    <submittedName>
        <fullName evidence="1">Uncharacterized protein</fullName>
    </submittedName>
</protein>
<name>A0A9P6XXI1_RHIOR</name>
<proteinExistence type="predicted"/>
<dbReference type="AlphaFoldDB" id="A0A9P6XXI1"/>
<dbReference type="EMBL" id="JAANIT010003128">
    <property type="protein sequence ID" value="KAG1534722.1"/>
    <property type="molecule type" value="Genomic_DNA"/>
</dbReference>
<dbReference type="OrthoDB" id="2290958at2759"/>
<accession>A0A9P6XXI1</accession>
<evidence type="ECO:0000313" key="2">
    <source>
        <dbReference type="Proteomes" id="UP000717996"/>
    </source>
</evidence>
<sequence>MVNSFKRNRSNKGSISTINCIFHKFTNPFKKSKQDSLFTNDTLFEINRYKEQKQQNTQHGILLKPSRHARHGSTQSAIVFGTQPKKSTKHIRHYSHVSASNITVNSEDLTAKEFAEIAGIQILSEDEQEDEITEQKCHDFINQYTTVSTIGSTLDEPHIWDIEFWKHPKNKNHQQEYKQKEMNDYIPILHELKSNNNNNYDTFKKGRFEITIGIDHHLNHSLTVPNISSKPVIEWKRKPIINQ</sequence>
<evidence type="ECO:0000313" key="1">
    <source>
        <dbReference type="EMBL" id="KAG1534722.1"/>
    </source>
</evidence>
<gene>
    <name evidence="1" type="ORF">G6F51_011938</name>
</gene>
<comment type="caution">
    <text evidence="1">The sequence shown here is derived from an EMBL/GenBank/DDBJ whole genome shotgun (WGS) entry which is preliminary data.</text>
</comment>
<organism evidence="1 2">
    <name type="scientific">Rhizopus oryzae</name>
    <name type="common">Mucormycosis agent</name>
    <name type="synonym">Rhizopus arrhizus var. delemar</name>
    <dbReference type="NCBI Taxonomy" id="64495"/>
    <lineage>
        <taxon>Eukaryota</taxon>
        <taxon>Fungi</taxon>
        <taxon>Fungi incertae sedis</taxon>
        <taxon>Mucoromycota</taxon>
        <taxon>Mucoromycotina</taxon>
        <taxon>Mucoromycetes</taxon>
        <taxon>Mucorales</taxon>
        <taxon>Mucorineae</taxon>
        <taxon>Rhizopodaceae</taxon>
        <taxon>Rhizopus</taxon>
    </lineage>
</organism>
<dbReference type="Proteomes" id="UP000717996">
    <property type="component" value="Unassembled WGS sequence"/>
</dbReference>